<feature type="region of interest" description="Disordered" evidence="1">
    <location>
        <begin position="1"/>
        <end position="20"/>
    </location>
</feature>
<dbReference type="InterPro" id="IPR000082">
    <property type="entry name" value="SEA_dom"/>
</dbReference>
<dbReference type="Gene3D" id="3.30.70.960">
    <property type="entry name" value="SEA domain"/>
    <property type="match status" value="1"/>
</dbReference>
<evidence type="ECO:0000256" key="1">
    <source>
        <dbReference type="SAM" id="MobiDB-lite"/>
    </source>
</evidence>
<dbReference type="Pfam" id="PF01390">
    <property type="entry name" value="SEA"/>
    <property type="match status" value="1"/>
</dbReference>
<evidence type="ECO:0000313" key="4">
    <source>
        <dbReference type="EMBL" id="CAD7417686.1"/>
    </source>
</evidence>
<evidence type="ECO:0000259" key="3">
    <source>
        <dbReference type="PROSITE" id="PS50024"/>
    </source>
</evidence>
<reference evidence="4" key="1">
    <citation type="submission" date="2020-11" db="EMBL/GenBank/DDBJ databases">
        <authorList>
            <person name="Tran Van P."/>
        </authorList>
    </citation>
    <scope>NUCLEOTIDE SEQUENCE</scope>
</reference>
<sequence length="133" mass="15066">MSVSTMSTRHFARSDTPSSILSSDSDIRFTRKLGNHYRCGCYIAAVFLLFLLVTATAVYLSYSHLSTDPPPEQVFRATFRVTDGDTFSRKLADPTTEEFRLRARNYKERINLVFRRSGLRLAYVGSEVLALDG</sequence>
<name>A0A7R9DQ61_TIMPO</name>
<feature type="transmembrane region" description="Helical" evidence="2">
    <location>
        <begin position="41"/>
        <end position="62"/>
    </location>
</feature>
<accession>A0A7R9DQ61</accession>
<organism evidence="4">
    <name type="scientific">Timema poppense</name>
    <name type="common">Walking stick</name>
    <dbReference type="NCBI Taxonomy" id="170557"/>
    <lineage>
        <taxon>Eukaryota</taxon>
        <taxon>Metazoa</taxon>
        <taxon>Ecdysozoa</taxon>
        <taxon>Arthropoda</taxon>
        <taxon>Hexapoda</taxon>
        <taxon>Insecta</taxon>
        <taxon>Pterygota</taxon>
        <taxon>Neoptera</taxon>
        <taxon>Polyneoptera</taxon>
        <taxon>Phasmatodea</taxon>
        <taxon>Timematodea</taxon>
        <taxon>Timematoidea</taxon>
        <taxon>Timematidae</taxon>
        <taxon>Timema</taxon>
    </lineage>
</organism>
<evidence type="ECO:0000256" key="2">
    <source>
        <dbReference type="SAM" id="Phobius"/>
    </source>
</evidence>
<dbReference type="SUPFAM" id="SSF82671">
    <property type="entry name" value="SEA domain"/>
    <property type="match status" value="1"/>
</dbReference>
<protein>
    <recommendedName>
        <fullName evidence="3">SEA domain-containing protein</fullName>
    </recommendedName>
</protein>
<keyword evidence="2" id="KW-1133">Transmembrane helix</keyword>
<dbReference type="AlphaFoldDB" id="A0A7R9DQ61"/>
<proteinExistence type="predicted"/>
<feature type="domain" description="SEA" evidence="3">
    <location>
        <begin position="71"/>
        <end position="133"/>
    </location>
</feature>
<dbReference type="EMBL" id="OD014520">
    <property type="protein sequence ID" value="CAD7417686.1"/>
    <property type="molecule type" value="Genomic_DNA"/>
</dbReference>
<dbReference type="PROSITE" id="PS50024">
    <property type="entry name" value="SEA"/>
    <property type="match status" value="1"/>
</dbReference>
<keyword evidence="2" id="KW-0472">Membrane</keyword>
<dbReference type="InterPro" id="IPR036364">
    <property type="entry name" value="SEA_dom_sf"/>
</dbReference>
<gene>
    <name evidence="4" type="ORF">TPSB3V08_LOCUS11961</name>
</gene>
<keyword evidence="2" id="KW-0812">Transmembrane</keyword>